<comment type="subcellular location">
    <subcellularLocation>
        <location evidence="1">Nucleus</location>
    </subcellularLocation>
</comment>
<keyword evidence="4" id="KW-0804">Transcription</keyword>
<keyword evidence="2" id="KW-0805">Transcription regulation</keyword>
<evidence type="ECO:0000256" key="3">
    <source>
        <dbReference type="ARBA" id="ARBA00023125"/>
    </source>
</evidence>
<evidence type="ECO:0000256" key="2">
    <source>
        <dbReference type="ARBA" id="ARBA00023015"/>
    </source>
</evidence>
<protein>
    <recommendedName>
        <fullName evidence="7">Xylanolytic transcriptional activator regulatory domain-containing protein</fullName>
    </recommendedName>
</protein>
<dbReference type="PANTHER" id="PTHR31845">
    <property type="entry name" value="FINGER DOMAIN PROTEIN, PUTATIVE-RELATED"/>
    <property type="match status" value="1"/>
</dbReference>
<reference evidence="8 9" key="1">
    <citation type="journal article" date="2024" name="IMA Fungus">
        <title>IMA Genome - F19 : A genome assembly and annotation guide to empower mycologists, including annotated draft genome sequences of Ceratocystis pirilliformis, Diaporthe australafricana, Fusarium ophioides, Paecilomyces lecythidis, and Sporothrix stenoceras.</title>
        <authorList>
            <person name="Aylward J."/>
            <person name="Wilson A.M."/>
            <person name="Visagie C.M."/>
            <person name="Spraker J."/>
            <person name="Barnes I."/>
            <person name="Buitendag C."/>
            <person name="Ceriani C."/>
            <person name="Del Mar Angel L."/>
            <person name="du Plessis D."/>
            <person name="Fuchs T."/>
            <person name="Gasser K."/>
            <person name="Kramer D."/>
            <person name="Li W."/>
            <person name="Munsamy K."/>
            <person name="Piso A."/>
            <person name="Price J.L."/>
            <person name="Sonnekus B."/>
            <person name="Thomas C."/>
            <person name="van der Nest A."/>
            <person name="van Dijk A."/>
            <person name="van Heerden A."/>
            <person name="van Vuuren N."/>
            <person name="Yilmaz N."/>
            <person name="Duong T.A."/>
            <person name="van der Merwe N.A."/>
            <person name="Wingfield M.J."/>
            <person name="Wingfield B.D."/>
        </authorList>
    </citation>
    <scope>NUCLEOTIDE SEQUENCE [LARGE SCALE GENOMIC DNA]</scope>
    <source>
        <strain evidence="8 9">CMW 18167</strain>
    </source>
</reference>
<feature type="region of interest" description="Disordered" evidence="6">
    <location>
        <begin position="31"/>
        <end position="76"/>
    </location>
</feature>
<dbReference type="Pfam" id="PF04082">
    <property type="entry name" value="Fungal_trans"/>
    <property type="match status" value="1"/>
</dbReference>
<proteinExistence type="predicted"/>
<dbReference type="Proteomes" id="UP001583193">
    <property type="component" value="Unassembled WGS sequence"/>
</dbReference>
<organism evidence="8 9">
    <name type="scientific">Paecilomyces lecythidis</name>
    <dbReference type="NCBI Taxonomy" id="3004212"/>
    <lineage>
        <taxon>Eukaryota</taxon>
        <taxon>Fungi</taxon>
        <taxon>Dikarya</taxon>
        <taxon>Ascomycota</taxon>
        <taxon>Pezizomycotina</taxon>
        <taxon>Eurotiomycetes</taxon>
        <taxon>Eurotiomycetidae</taxon>
        <taxon>Eurotiales</taxon>
        <taxon>Thermoascaceae</taxon>
        <taxon>Paecilomyces</taxon>
    </lineage>
</organism>
<feature type="compositionally biased region" description="Polar residues" evidence="6">
    <location>
        <begin position="38"/>
        <end position="73"/>
    </location>
</feature>
<dbReference type="EMBL" id="JAVDPF010000004">
    <property type="protein sequence ID" value="KAL1884434.1"/>
    <property type="molecule type" value="Genomic_DNA"/>
</dbReference>
<evidence type="ECO:0000256" key="5">
    <source>
        <dbReference type="ARBA" id="ARBA00023242"/>
    </source>
</evidence>
<feature type="domain" description="Xylanolytic transcriptional activator regulatory" evidence="7">
    <location>
        <begin position="218"/>
        <end position="291"/>
    </location>
</feature>
<keyword evidence="5" id="KW-0539">Nucleus</keyword>
<dbReference type="PANTHER" id="PTHR31845:SF17">
    <property type="entry name" value="ZN(II)2CYS6 TRANSCRIPTION FACTOR (EUROFUNG)"/>
    <property type="match status" value="1"/>
</dbReference>
<keyword evidence="9" id="KW-1185">Reference proteome</keyword>
<dbReference type="InterPro" id="IPR051089">
    <property type="entry name" value="prtT"/>
</dbReference>
<evidence type="ECO:0000256" key="4">
    <source>
        <dbReference type="ARBA" id="ARBA00023163"/>
    </source>
</evidence>
<accession>A0ABR3YAF0</accession>
<sequence>MLLEDDMVWKDAVAKKLRRLESSMAKIAERVDVPELQEWSQSRTRANTPLVETSETGEQGHSVSPQPHSSEPQPTWDVVIDSKGGPASIPASCISEMRLGRCQTSNLASAGPDLISKGLLSLAHAESLFEIYHQRLDHFLYRILGDHDSLHAVRSASPLLTAAICTVGALHSPNLGHLFDSCYEEFKSLVARLTFSSSPNADDVRGLCIGAFWLDELSWALVGTAVRIAAEIRLHQGLYKALDGNRNAYLQARLYYLVYICDSHFSVAYGRPPMTRECDIINAAGRFLETRNATEDDARLVSQVTQWSILSKVFDAFGVDVDAPITAHSLPQLRRFSISLDTWYADWNERFKPNRNVGNYPHKGVGLHFHFAKLYLCAHAFRGAPTAQHGSRSLSPELEEIANSGVLCAMSILRVIASDFEFQSFLNGLPLYFDTMIAFAVVFLLKVSTKYTMTVQIDTTQILALVRDTVESLRRITQSMHQQHLLVRIAEGLQKLLWRCQEPPQATPQPLAHCFPSPGDVGVTPDDLGWMQNLTNFDFLTNIPNMGDWFFHDNTIGTSHTDNQLVSQ</sequence>
<evidence type="ECO:0000313" key="9">
    <source>
        <dbReference type="Proteomes" id="UP001583193"/>
    </source>
</evidence>
<evidence type="ECO:0000313" key="8">
    <source>
        <dbReference type="EMBL" id="KAL1884434.1"/>
    </source>
</evidence>
<comment type="caution">
    <text evidence="8">The sequence shown here is derived from an EMBL/GenBank/DDBJ whole genome shotgun (WGS) entry which is preliminary data.</text>
</comment>
<dbReference type="InterPro" id="IPR007219">
    <property type="entry name" value="XnlR_reg_dom"/>
</dbReference>
<evidence type="ECO:0000259" key="7">
    <source>
        <dbReference type="SMART" id="SM00906"/>
    </source>
</evidence>
<dbReference type="CDD" id="cd12148">
    <property type="entry name" value="fungal_TF_MHR"/>
    <property type="match status" value="1"/>
</dbReference>
<evidence type="ECO:0000256" key="1">
    <source>
        <dbReference type="ARBA" id="ARBA00004123"/>
    </source>
</evidence>
<gene>
    <name evidence="8" type="ORF">Plec18167_002022</name>
</gene>
<dbReference type="SMART" id="SM00906">
    <property type="entry name" value="Fungal_trans"/>
    <property type="match status" value="1"/>
</dbReference>
<evidence type="ECO:0000256" key="6">
    <source>
        <dbReference type="SAM" id="MobiDB-lite"/>
    </source>
</evidence>
<name>A0ABR3YAF0_9EURO</name>
<keyword evidence="3" id="KW-0238">DNA-binding</keyword>